<dbReference type="Gene3D" id="3.90.950.10">
    <property type="match status" value="1"/>
</dbReference>
<dbReference type="AlphaFoldDB" id="A0A511B2X3"/>
<gene>
    <name evidence="12" type="ORF">AKA01nite_17790</name>
</gene>
<keyword evidence="3 10" id="KW-0479">Metal-binding</keyword>
<accession>A0A511B2X3</accession>
<dbReference type="NCBIfam" id="NF011397">
    <property type="entry name" value="PRK14822.1"/>
    <property type="match status" value="1"/>
</dbReference>
<feature type="binding site" evidence="10">
    <location>
        <position position="74"/>
    </location>
    <ligand>
        <name>substrate</name>
    </ligand>
</feature>
<dbReference type="GO" id="GO:0035870">
    <property type="term" value="F:dITP diphosphatase activity"/>
    <property type="evidence" value="ECO:0007669"/>
    <property type="project" value="UniProtKB-UniRule"/>
</dbReference>
<name>A0A511B2X3_9LACT</name>
<dbReference type="GO" id="GO:0000166">
    <property type="term" value="F:nucleotide binding"/>
    <property type="evidence" value="ECO:0007669"/>
    <property type="project" value="UniProtKB-KW"/>
</dbReference>
<comment type="catalytic activity">
    <reaction evidence="9 10">
        <text>XTP + H2O = XMP + diphosphate + H(+)</text>
        <dbReference type="Rhea" id="RHEA:28610"/>
        <dbReference type="ChEBI" id="CHEBI:15377"/>
        <dbReference type="ChEBI" id="CHEBI:15378"/>
        <dbReference type="ChEBI" id="CHEBI:33019"/>
        <dbReference type="ChEBI" id="CHEBI:57464"/>
        <dbReference type="ChEBI" id="CHEBI:61314"/>
        <dbReference type="EC" id="3.6.1.66"/>
    </reaction>
</comment>
<keyword evidence="13" id="KW-1185">Reference proteome</keyword>
<dbReference type="GO" id="GO:0009146">
    <property type="term" value="P:purine nucleoside triphosphate catabolic process"/>
    <property type="evidence" value="ECO:0007669"/>
    <property type="project" value="UniProtKB-UniRule"/>
</dbReference>
<dbReference type="EMBL" id="BJUY01000036">
    <property type="protein sequence ID" value="GEK92157.1"/>
    <property type="molecule type" value="Genomic_DNA"/>
</dbReference>
<feature type="active site" description="Proton acceptor" evidence="10">
    <location>
        <position position="73"/>
    </location>
</feature>
<dbReference type="InterPro" id="IPR029001">
    <property type="entry name" value="ITPase-like_fam"/>
</dbReference>
<evidence type="ECO:0000256" key="8">
    <source>
        <dbReference type="ARBA" id="ARBA00051875"/>
    </source>
</evidence>
<proteinExistence type="inferred from homology"/>
<dbReference type="FunFam" id="3.90.950.10:FF:000001">
    <property type="entry name" value="dITP/XTP pyrophosphatase"/>
    <property type="match status" value="1"/>
</dbReference>
<comment type="caution">
    <text evidence="12">The sequence shown here is derived from an EMBL/GenBank/DDBJ whole genome shotgun (WGS) entry which is preliminary data.</text>
</comment>
<keyword evidence="5 10" id="KW-0378">Hydrolase</keyword>
<comment type="similarity">
    <text evidence="1 10 11">Belongs to the HAM1 NTPase family.</text>
</comment>
<dbReference type="HAMAP" id="MF_01405">
    <property type="entry name" value="Non_canon_purine_NTPase"/>
    <property type="match status" value="1"/>
</dbReference>
<evidence type="ECO:0000256" key="9">
    <source>
        <dbReference type="ARBA" id="ARBA00052017"/>
    </source>
</evidence>
<evidence type="ECO:0000313" key="13">
    <source>
        <dbReference type="Proteomes" id="UP000321662"/>
    </source>
</evidence>
<dbReference type="PANTHER" id="PTHR11067:SF9">
    <property type="entry name" value="INOSINE TRIPHOSPHATE PYROPHOSPHATASE"/>
    <property type="match status" value="1"/>
</dbReference>
<evidence type="ECO:0000256" key="1">
    <source>
        <dbReference type="ARBA" id="ARBA00008023"/>
    </source>
</evidence>
<dbReference type="GO" id="GO:0036222">
    <property type="term" value="F:XTP diphosphatase activity"/>
    <property type="evidence" value="ECO:0007669"/>
    <property type="project" value="UniProtKB-UniRule"/>
</dbReference>
<evidence type="ECO:0000313" key="12">
    <source>
        <dbReference type="EMBL" id="GEK92157.1"/>
    </source>
</evidence>
<sequence>METNRKIVIATKNKGKAKEFEALFNKKGYQVMTLLDFPEITDVEETGTTFNENALLKSETIARELNTLVLADDSGLVVDALHGQPGIYSARYAGEEKNDAKNNAKLLNELADYSGKDRKAHFHCSLALSHPEKKSLVIEGKLDGVIADVPRGEQGFGYDPLFLIPEKDRTLAEFTQEEKNLISHRANALRKLESDLDEWLNNK</sequence>
<organism evidence="12 13">
    <name type="scientific">Alkalibacterium kapii</name>
    <dbReference type="NCBI Taxonomy" id="426704"/>
    <lineage>
        <taxon>Bacteria</taxon>
        <taxon>Bacillati</taxon>
        <taxon>Bacillota</taxon>
        <taxon>Bacilli</taxon>
        <taxon>Lactobacillales</taxon>
        <taxon>Carnobacteriaceae</taxon>
        <taxon>Alkalibacterium</taxon>
    </lineage>
</organism>
<feature type="binding site" evidence="10">
    <location>
        <begin position="156"/>
        <end position="159"/>
    </location>
    <ligand>
        <name>substrate</name>
    </ligand>
</feature>
<evidence type="ECO:0000256" key="5">
    <source>
        <dbReference type="ARBA" id="ARBA00022801"/>
    </source>
</evidence>
<dbReference type="InterPro" id="IPR020922">
    <property type="entry name" value="dITP/XTP_pyrophosphatase"/>
</dbReference>
<dbReference type="GO" id="GO:0046872">
    <property type="term" value="F:metal ion binding"/>
    <property type="evidence" value="ECO:0007669"/>
    <property type="project" value="UniProtKB-KW"/>
</dbReference>
<dbReference type="CDD" id="cd00515">
    <property type="entry name" value="HAM1"/>
    <property type="match status" value="1"/>
</dbReference>
<dbReference type="EC" id="3.6.1.66" evidence="10"/>
<dbReference type="PANTHER" id="PTHR11067">
    <property type="entry name" value="INOSINE TRIPHOSPHATE PYROPHOSPHATASE/HAM1 PROTEIN"/>
    <property type="match status" value="1"/>
</dbReference>
<dbReference type="GO" id="GO:0009117">
    <property type="term" value="P:nucleotide metabolic process"/>
    <property type="evidence" value="ECO:0007669"/>
    <property type="project" value="UniProtKB-KW"/>
</dbReference>
<evidence type="ECO:0000256" key="7">
    <source>
        <dbReference type="ARBA" id="ARBA00023080"/>
    </source>
</evidence>
<comment type="catalytic activity">
    <reaction evidence="8 10">
        <text>dITP + H2O = dIMP + diphosphate + H(+)</text>
        <dbReference type="Rhea" id="RHEA:28342"/>
        <dbReference type="ChEBI" id="CHEBI:15377"/>
        <dbReference type="ChEBI" id="CHEBI:15378"/>
        <dbReference type="ChEBI" id="CHEBI:33019"/>
        <dbReference type="ChEBI" id="CHEBI:61194"/>
        <dbReference type="ChEBI" id="CHEBI:61382"/>
        <dbReference type="EC" id="3.6.1.66"/>
    </reaction>
</comment>
<comment type="catalytic activity">
    <reaction evidence="10">
        <text>ITP + H2O = IMP + diphosphate + H(+)</text>
        <dbReference type="Rhea" id="RHEA:29399"/>
        <dbReference type="ChEBI" id="CHEBI:15377"/>
        <dbReference type="ChEBI" id="CHEBI:15378"/>
        <dbReference type="ChEBI" id="CHEBI:33019"/>
        <dbReference type="ChEBI" id="CHEBI:58053"/>
        <dbReference type="ChEBI" id="CHEBI:61402"/>
        <dbReference type="EC" id="3.6.1.66"/>
    </reaction>
</comment>
<dbReference type="RefSeq" id="WP_146924959.1">
    <property type="nucleotide sequence ID" value="NZ_BJUY01000036.1"/>
</dbReference>
<protein>
    <recommendedName>
        <fullName evidence="10">dITP/XTP pyrophosphatase</fullName>
        <ecNumber evidence="10">3.6.1.66</ecNumber>
    </recommendedName>
    <alternativeName>
        <fullName evidence="10">Non-canonical purine NTP pyrophosphatase</fullName>
    </alternativeName>
    <alternativeName>
        <fullName evidence="10">Non-standard purine NTP pyrophosphatase</fullName>
    </alternativeName>
    <alternativeName>
        <fullName evidence="10">Nucleoside-triphosphate diphosphatase</fullName>
    </alternativeName>
    <alternativeName>
        <fullName evidence="10">Nucleoside-triphosphate pyrophosphatase</fullName>
        <shortName evidence="10">NTPase</shortName>
    </alternativeName>
</protein>
<evidence type="ECO:0000256" key="3">
    <source>
        <dbReference type="ARBA" id="ARBA00022723"/>
    </source>
</evidence>
<feature type="binding site" evidence="10">
    <location>
        <position position="73"/>
    </location>
    <ligand>
        <name>Mg(2+)</name>
        <dbReference type="ChEBI" id="CHEBI:18420"/>
    </ligand>
</feature>
<dbReference type="GO" id="GO:0036220">
    <property type="term" value="F:ITP diphosphatase activity"/>
    <property type="evidence" value="ECO:0007669"/>
    <property type="project" value="UniProtKB-UniRule"/>
</dbReference>
<dbReference type="GO" id="GO:0005829">
    <property type="term" value="C:cytosol"/>
    <property type="evidence" value="ECO:0007669"/>
    <property type="project" value="TreeGrafter"/>
</dbReference>
<feature type="binding site" evidence="10">
    <location>
        <position position="44"/>
    </location>
    <ligand>
        <name>Mg(2+)</name>
        <dbReference type="ChEBI" id="CHEBI:18420"/>
    </ligand>
</feature>
<evidence type="ECO:0000256" key="2">
    <source>
        <dbReference type="ARBA" id="ARBA00011738"/>
    </source>
</evidence>
<comment type="function">
    <text evidence="10">Pyrophosphatase that catalyzes the hydrolysis of nucleoside triphosphates to their monophosphate derivatives, with a high preference for the non-canonical purine nucleotides XTP (xanthosine triphosphate), dITP (deoxyinosine triphosphate) and ITP. Seems to function as a house-cleaning enzyme that removes non-canonical purine nucleotides from the nucleotide pool, thus preventing their incorporation into DNA/RNA and avoiding chromosomal lesions.</text>
</comment>
<evidence type="ECO:0000256" key="11">
    <source>
        <dbReference type="RuleBase" id="RU003781"/>
    </source>
</evidence>
<feature type="binding site" evidence="10">
    <location>
        <begin position="11"/>
        <end position="16"/>
    </location>
    <ligand>
        <name>substrate</name>
    </ligand>
</feature>
<dbReference type="InterPro" id="IPR002637">
    <property type="entry name" value="RdgB/HAM1"/>
</dbReference>
<evidence type="ECO:0000256" key="6">
    <source>
        <dbReference type="ARBA" id="ARBA00022842"/>
    </source>
</evidence>
<feature type="binding site" evidence="10">
    <location>
        <position position="179"/>
    </location>
    <ligand>
        <name>substrate</name>
    </ligand>
</feature>
<evidence type="ECO:0000256" key="4">
    <source>
        <dbReference type="ARBA" id="ARBA00022741"/>
    </source>
</evidence>
<keyword evidence="7 10" id="KW-0546">Nucleotide metabolism</keyword>
<reference evidence="12 13" key="1">
    <citation type="submission" date="2019-07" db="EMBL/GenBank/DDBJ databases">
        <title>Whole genome shotgun sequence of Alkalibacterium kapii NBRC 103247.</title>
        <authorList>
            <person name="Hosoyama A."/>
            <person name="Uohara A."/>
            <person name="Ohji S."/>
            <person name="Ichikawa N."/>
        </authorList>
    </citation>
    <scope>NUCLEOTIDE SEQUENCE [LARGE SCALE GENOMIC DNA]</scope>
    <source>
        <strain evidence="12 13">NBRC 103247</strain>
    </source>
</reference>
<dbReference type="GO" id="GO:0017111">
    <property type="term" value="F:ribonucleoside triphosphate phosphatase activity"/>
    <property type="evidence" value="ECO:0007669"/>
    <property type="project" value="InterPro"/>
</dbReference>
<dbReference type="SUPFAM" id="SSF52972">
    <property type="entry name" value="ITPase-like"/>
    <property type="match status" value="1"/>
</dbReference>
<keyword evidence="6 10" id="KW-0460">Magnesium</keyword>
<dbReference type="Proteomes" id="UP000321662">
    <property type="component" value="Unassembled WGS sequence"/>
</dbReference>
<comment type="subunit">
    <text evidence="2 10">Homodimer.</text>
</comment>
<comment type="cofactor">
    <cofactor evidence="10">
        <name>Mg(2+)</name>
        <dbReference type="ChEBI" id="CHEBI:18420"/>
    </cofactor>
    <text evidence="10">Binds 1 Mg(2+) ion per subunit.</text>
</comment>
<dbReference type="Pfam" id="PF01725">
    <property type="entry name" value="Ham1p_like"/>
    <property type="match status" value="1"/>
</dbReference>
<dbReference type="NCBIfam" id="TIGR00042">
    <property type="entry name" value="RdgB/HAM1 family non-canonical purine NTP pyrophosphatase"/>
    <property type="match status" value="1"/>
</dbReference>
<dbReference type="OrthoDB" id="9807456at2"/>
<keyword evidence="4 10" id="KW-0547">Nucleotide-binding</keyword>
<feature type="binding site" evidence="10">
    <location>
        <begin position="184"/>
        <end position="185"/>
    </location>
    <ligand>
        <name>substrate</name>
    </ligand>
</feature>
<evidence type="ECO:0000256" key="10">
    <source>
        <dbReference type="HAMAP-Rule" id="MF_01405"/>
    </source>
</evidence>